<keyword evidence="2" id="KW-0378">Hydrolase</keyword>
<dbReference type="EMBL" id="FXTJ01000003">
    <property type="protein sequence ID" value="SMO73685.1"/>
    <property type="molecule type" value="Genomic_DNA"/>
</dbReference>
<sequence>MTTPPSAPDTIVLIHGFWVTPRSWEHWRTHYEARGFRVLTPTYPGFEGEVEALNADPTPIAEVTLPAIVDSLSALVRGLDRPPILIGHSAGGTIVQLLLDRGLGAVGVVLNSAPTEGVTVVPLSQLRSTWTVLKNPANRHRAVGLTEEQWHYAFTNTFGEEESRALYRRYHVPASGRILWNSVLANLMPGPQDAHVDYTNDARPPLLFVSGGEDHIMPPAIQRSNAKHYRGDTVTERREYPGYAHLLPAQEGWERIADEVLDWALAHATGPRSPVAGAQ</sequence>
<feature type="domain" description="AB hydrolase-1" evidence="1">
    <location>
        <begin position="11"/>
        <end position="258"/>
    </location>
</feature>
<dbReference type="RefSeq" id="WP_142458498.1">
    <property type="nucleotide sequence ID" value="NZ_FXTJ01000003.1"/>
</dbReference>
<organism evidence="2 3">
    <name type="scientific">Geodermatophilus aquaeductus</name>
    <dbReference type="NCBI Taxonomy" id="1564161"/>
    <lineage>
        <taxon>Bacteria</taxon>
        <taxon>Bacillati</taxon>
        <taxon>Actinomycetota</taxon>
        <taxon>Actinomycetes</taxon>
        <taxon>Geodermatophilales</taxon>
        <taxon>Geodermatophilaceae</taxon>
        <taxon>Geodermatophilus</taxon>
    </lineage>
</organism>
<evidence type="ECO:0000259" key="1">
    <source>
        <dbReference type="Pfam" id="PF12697"/>
    </source>
</evidence>
<dbReference type="GO" id="GO:0016787">
    <property type="term" value="F:hydrolase activity"/>
    <property type="evidence" value="ECO:0007669"/>
    <property type="project" value="UniProtKB-KW"/>
</dbReference>
<evidence type="ECO:0000313" key="3">
    <source>
        <dbReference type="Proteomes" id="UP000317484"/>
    </source>
</evidence>
<protein>
    <submittedName>
        <fullName evidence="2">Lysophospholipase, alpha-beta hydrolase superfamily</fullName>
    </submittedName>
</protein>
<dbReference type="PANTHER" id="PTHR43194">
    <property type="entry name" value="HYDROLASE ALPHA/BETA FOLD FAMILY"/>
    <property type="match status" value="1"/>
</dbReference>
<dbReference type="Gene3D" id="3.40.50.1820">
    <property type="entry name" value="alpha/beta hydrolase"/>
    <property type="match status" value="1"/>
</dbReference>
<gene>
    <name evidence="2" type="ORF">SAMN06273567_103414</name>
</gene>
<dbReference type="InterPro" id="IPR029058">
    <property type="entry name" value="AB_hydrolase_fold"/>
</dbReference>
<reference evidence="2 3" key="1">
    <citation type="submission" date="2017-05" db="EMBL/GenBank/DDBJ databases">
        <authorList>
            <person name="Varghese N."/>
            <person name="Submissions S."/>
        </authorList>
    </citation>
    <scope>NUCLEOTIDE SEQUENCE [LARGE SCALE GENOMIC DNA]</scope>
    <source>
        <strain evidence="2 3">DSM 46834</strain>
    </source>
</reference>
<evidence type="ECO:0000313" key="2">
    <source>
        <dbReference type="EMBL" id="SMO73685.1"/>
    </source>
</evidence>
<dbReference type="SUPFAM" id="SSF53474">
    <property type="entry name" value="alpha/beta-Hydrolases"/>
    <property type="match status" value="1"/>
</dbReference>
<dbReference type="InterPro" id="IPR000073">
    <property type="entry name" value="AB_hydrolase_1"/>
</dbReference>
<name>A0A521DQ48_9ACTN</name>
<dbReference type="AlphaFoldDB" id="A0A521DQ48"/>
<dbReference type="Proteomes" id="UP000317484">
    <property type="component" value="Unassembled WGS sequence"/>
</dbReference>
<keyword evidence="3" id="KW-1185">Reference proteome</keyword>
<proteinExistence type="predicted"/>
<dbReference type="PANTHER" id="PTHR43194:SF2">
    <property type="entry name" value="PEROXISOMAL MEMBRANE PROTEIN LPX1"/>
    <property type="match status" value="1"/>
</dbReference>
<dbReference type="InterPro" id="IPR050228">
    <property type="entry name" value="Carboxylesterase_BioH"/>
</dbReference>
<dbReference type="Pfam" id="PF12697">
    <property type="entry name" value="Abhydrolase_6"/>
    <property type="match status" value="1"/>
</dbReference>
<accession>A0A521DQ48</accession>